<organism evidence="4">
    <name type="scientific">Luteolibacter algae</name>
    <dbReference type="NCBI Taxonomy" id="454151"/>
    <lineage>
        <taxon>Bacteria</taxon>
        <taxon>Pseudomonadati</taxon>
        <taxon>Verrucomicrobiota</taxon>
        <taxon>Verrucomicrobiia</taxon>
        <taxon>Verrucomicrobiales</taxon>
        <taxon>Verrucomicrobiaceae</taxon>
        <taxon>Luteolibacter</taxon>
    </lineage>
</organism>
<sequence>MKILKIPRRSLCALLPFASLCLVQAQDTLPPLEGKAAPQTYDELWDGYDPRAEPLDVEVLKEWEQDGVVMKVLRYRIGMFKGQKSMMAAVYGYPKGAEKLPGLVQIHGGGQYADANAVLTNAKRGYATISVSWAGRINAPDYKVNPDVVKLFWEGETEDPAYKVITDWGAVDGYHAPSRSPGNQFPKLPKPSEWTIDPVVSPRSNGWFLCTLGMRRALTFLEQQPEVDADKLGVYGHSMGGKLTVLTAGSDPRVKAAAPSCGGISDRDNEDPLFNATLGDAVYLEHITAPTIFLSPANDFHGRIDDLQLAVREIQTDQWRVTCSPHHSHQDTAEYEVATQLWFDQILKGSFEIPATPETKLELARENGVPVFSVKPDASREILALEIYYTQQGQVDGKMDDRENTKARFWHFAKATKNGDAWTGELPLHSVEKPLWVYANVLYALDEPVSGAGYYYRDYTTDRFNVSSLMSMVSAAELAVAGVKPTMEKSLLIESFGEDWKRGWFSYFPEEWPIATHKVYDPVWKAPAGATLSLEVLSAEPNKMAIGLDGHFTEIEIAGGSEWQAVSLSPADFESESGEKLGTWEGIRELQLEDGKTLSDKKSGEKKTFGGKWQGAPPQFRNLRWIAK</sequence>
<feature type="chain" id="PRO_5016389467" evidence="2">
    <location>
        <begin position="26"/>
        <end position="628"/>
    </location>
</feature>
<feature type="domain" description="Dienelactone hydrolase" evidence="3">
    <location>
        <begin position="216"/>
        <end position="312"/>
    </location>
</feature>
<dbReference type="InterPro" id="IPR002925">
    <property type="entry name" value="Dienelactn_hydro"/>
</dbReference>
<proteinExistence type="predicted"/>
<keyword evidence="2" id="KW-0732">Signal</keyword>
<feature type="compositionally biased region" description="Basic and acidic residues" evidence="1">
    <location>
        <begin position="595"/>
        <end position="608"/>
    </location>
</feature>
<dbReference type="InterPro" id="IPR050261">
    <property type="entry name" value="FrsA_esterase"/>
</dbReference>
<dbReference type="InterPro" id="IPR029058">
    <property type="entry name" value="AB_hydrolase_fold"/>
</dbReference>
<accession>A0A2Z5X923</accession>
<dbReference type="EMBL" id="LC209227">
    <property type="protein sequence ID" value="BBC28705.1"/>
    <property type="molecule type" value="Genomic_DNA"/>
</dbReference>
<dbReference type="SMR" id="A0A2Z5X923"/>
<dbReference type="Gene3D" id="3.40.50.1820">
    <property type="entry name" value="alpha/beta hydrolase"/>
    <property type="match status" value="1"/>
</dbReference>
<dbReference type="PANTHER" id="PTHR22946:SF0">
    <property type="entry name" value="DIENELACTONE HYDROLASE DOMAIN-CONTAINING PROTEIN"/>
    <property type="match status" value="1"/>
</dbReference>
<dbReference type="AlphaFoldDB" id="A0A2Z5X923"/>
<protein>
    <submittedName>
        <fullName evidence="4">Fucoidan deacetylase</fullName>
    </submittedName>
</protein>
<dbReference type="PANTHER" id="PTHR22946">
    <property type="entry name" value="DIENELACTONE HYDROLASE DOMAIN-CONTAINING PROTEIN-RELATED"/>
    <property type="match status" value="1"/>
</dbReference>
<dbReference type="SUPFAM" id="SSF53474">
    <property type="entry name" value="alpha/beta-Hydrolases"/>
    <property type="match status" value="1"/>
</dbReference>
<feature type="signal peptide" evidence="2">
    <location>
        <begin position="1"/>
        <end position="25"/>
    </location>
</feature>
<evidence type="ECO:0000313" key="4">
    <source>
        <dbReference type="EMBL" id="BBC28705.1"/>
    </source>
</evidence>
<dbReference type="Pfam" id="PF01738">
    <property type="entry name" value="DLH"/>
    <property type="match status" value="1"/>
</dbReference>
<dbReference type="GO" id="GO:0016787">
    <property type="term" value="F:hydrolase activity"/>
    <property type="evidence" value="ECO:0007669"/>
    <property type="project" value="InterPro"/>
</dbReference>
<reference evidence="4" key="1">
    <citation type="submission" date="2017-01" db="EMBL/GenBank/DDBJ databases">
        <title>Identification of fucoidan deacetylase.</title>
        <authorList>
            <person name="Ohshiro T."/>
        </authorList>
    </citation>
    <scope>NUCLEOTIDE SEQUENCE</scope>
    <source>
        <strain evidence="4">H18</strain>
    </source>
</reference>
<evidence type="ECO:0000259" key="3">
    <source>
        <dbReference type="Pfam" id="PF01738"/>
    </source>
</evidence>
<evidence type="ECO:0000256" key="2">
    <source>
        <dbReference type="SAM" id="SignalP"/>
    </source>
</evidence>
<evidence type="ECO:0000256" key="1">
    <source>
        <dbReference type="SAM" id="MobiDB-lite"/>
    </source>
</evidence>
<feature type="region of interest" description="Disordered" evidence="1">
    <location>
        <begin position="595"/>
        <end position="616"/>
    </location>
</feature>
<name>A0A2Z5X923_9BACT</name>